<comment type="subcellular location">
    <subcellularLocation>
        <location evidence="1">Endoplasmic reticulum membrane</location>
        <topology evidence="1">Multi-pass membrane protein</topology>
    </subcellularLocation>
</comment>
<evidence type="ECO:0000256" key="4">
    <source>
        <dbReference type="ARBA" id="ARBA00022692"/>
    </source>
</evidence>
<feature type="transmembrane region" description="Helical" evidence="9">
    <location>
        <begin position="155"/>
        <end position="174"/>
    </location>
</feature>
<keyword evidence="8" id="KW-0175">Coiled coil</keyword>
<keyword evidence="3" id="KW-0337">GPI-anchor biosynthesis</keyword>
<protein>
    <recommendedName>
        <fullName evidence="12">Phosphatidylinositol-glycan biosynthesis class F protein</fullName>
    </recommendedName>
</protein>
<dbReference type="OrthoDB" id="17366at2759"/>
<accession>A0A5B8MNS7</accession>
<dbReference type="InterPro" id="IPR009580">
    <property type="entry name" value="GPI_biosynthesis_protein_Pig-F"/>
</dbReference>
<dbReference type="UniPathway" id="UPA00196"/>
<evidence type="ECO:0000313" key="11">
    <source>
        <dbReference type="Proteomes" id="UP000316726"/>
    </source>
</evidence>
<evidence type="ECO:0000256" key="5">
    <source>
        <dbReference type="ARBA" id="ARBA00022824"/>
    </source>
</evidence>
<keyword evidence="6 9" id="KW-1133">Transmembrane helix</keyword>
<keyword evidence="7 9" id="KW-0472">Membrane</keyword>
<dbReference type="AlphaFoldDB" id="A0A5B8MNS7"/>
<feature type="transmembrane region" description="Helical" evidence="9">
    <location>
        <begin position="114"/>
        <end position="134"/>
    </location>
</feature>
<dbReference type="STRING" id="1764295.A0A5B8MNS7"/>
<evidence type="ECO:0000313" key="10">
    <source>
        <dbReference type="EMBL" id="QDZ22183.1"/>
    </source>
</evidence>
<feature type="transmembrane region" description="Helical" evidence="9">
    <location>
        <begin position="22"/>
        <end position="41"/>
    </location>
</feature>
<evidence type="ECO:0000256" key="7">
    <source>
        <dbReference type="ARBA" id="ARBA00023136"/>
    </source>
</evidence>
<evidence type="ECO:0008006" key="12">
    <source>
        <dbReference type="Google" id="ProtNLM"/>
    </source>
</evidence>
<sequence>MPTSGEESSGPRGPGFNSLKQAQVVVSSLLVFLVVVGSLVLDQRKAMGNRILMPILSVMLTSANETVHSVFLPRHSKKGGSVARLAAMSVSGGTVAFLFAATCFGVPIRRFLDTINFGFFLSTLVTMPGACLLTEDFEQWKRSYLTLKPQTTVERICSTLLCSSLLGSWLGAWVIPLDWNCSWQAWPIPCFAGGVLGNLVGSMVLVRWLGRCQSKLDEKEKKRKKYELESKKKKQGEVPVCNETNWWMFM</sequence>
<feature type="transmembrane region" description="Helical" evidence="9">
    <location>
        <begin position="186"/>
        <end position="209"/>
    </location>
</feature>
<evidence type="ECO:0000256" key="8">
    <source>
        <dbReference type="SAM" id="Coils"/>
    </source>
</evidence>
<name>A0A5B8MNS7_9CHLO</name>
<evidence type="ECO:0000256" key="1">
    <source>
        <dbReference type="ARBA" id="ARBA00004477"/>
    </source>
</evidence>
<dbReference type="GO" id="GO:0005789">
    <property type="term" value="C:endoplasmic reticulum membrane"/>
    <property type="evidence" value="ECO:0007669"/>
    <property type="project" value="UniProtKB-SubCell"/>
</dbReference>
<organism evidence="10 11">
    <name type="scientific">Chloropicon primus</name>
    <dbReference type="NCBI Taxonomy" id="1764295"/>
    <lineage>
        <taxon>Eukaryota</taxon>
        <taxon>Viridiplantae</taxon>
        <taxon>Chlorophyta</taxon>
        <taxon>Chloropicophyceae</taxon>
        <taxon>Chloropicales</taxon>
        <taxon>Chloropicaceae</taxon>
        <taxon>Chloropicon</taxon>
    </lineage>
</organism>
<dbReference type="GO" id="GO:0006506">
    <property type="term" value="P:GPI anchor biosynthetic process"/>
    <property type="evidence" value="ECO:0007669"/>
    <property type="project" value="UniProtKB-UniPathway"/>
</dbReference>
<reference evidence="10 11" key="1">
    <citation type="submission" date="2018-07" db="EMBL/GenBank/DDBJ databases">
        <title>The complete nuclear genome of the prasinophyte Chloropicon primus (CCMP1205).</title>
        <authorList>
            <person name="Pombert J.-F."/>
            <person name="Otis C."/>
            <person name="Turmel M."/>
            <person name="Lemieux C."/>
        </authorList>
    </citation>
    <scope>NUCLEOTIDE SEQUENCE [LARGE SCALE GENOMIC DNA]</scope>
    <source>
        <strain evidence="10 11">CCMP1205</strain>
    </source>
</reference>
<proteinExistence type="predicted"/>
<feature type="coiled-coil region" evidence="8">
    <location>
        <begin position="209"/>
        <end position="236"/>
    </location>
</feature>
<evidence type="ECO:0000256" key="6">
    <source>
        <dbReference type="ARBA" id="ARBA00022989"/>
    </source>
</evidence>
<feature type="transmembrane region" description="Helical" evidence="9">
    <location>
        <begin position="85"/>
        <end position="108"/>
    </location>
</feature>
<evidence type="ECO:0000256" key="3">
    <source>
        <dbReference type="ARBA" id="ARBA00022502"/>
    </source>
</evidence>
<keyword evidence="4 9" id="KW-0812">Transmembrane</keyword>
<keyword evidence="11" id="KW-1185">Reference proteome</keyword>
<gene>
    <name evidence="10" type="ORF">A3770_07p47010</name>
</gene>
<comment type="pathway">
    <text evidence="2">Glycolipid biosynthesis; glycosylphosphatidylinositol-anchor biosynthesis.</text>
</comment>
<evidence type="ECO:0000256" key="9">
    <source>
        <dbReference type="SAM" id="Phobius"/>
    </source>
</evidence>
<keyword evidence="5" id="KW-0256">Endoplasmic reticulum</keyword>
<dbReference type="EMBL" id="CP031040">
    <property type="protein sequence ID" value="QDZ22183.1"/>
    <property type="molecule type" value="Genomic_DNA"/>
</dbReference>
<dbReference type="Proteomes" id="UP000316726">
    <property type="component" value="Chromosome 7"/>
</dbReference>
<evidence type="ECO:0000256" key="2">
    <source>
        <dbReference type="ARBA" id="ARBA00004687"/>
    </source>
</evidence>
<dbReference type="Pfam" id="PF06699">
    <property type="entry name" value="PIG-F"/>
    <property type="match status" value="1"/>
</dbReference>